<evidence type="ECO:0000256" key="1">
    <source>
        <dbReference type="SAM" id="MobiDB-lite"/>
    </source>
</evidence>
<keyword evidence="4" id="KW-1185">Reference proteome</keyword>
<dbReference type="EMBL" id="KE525331">
    <property type="protein sequence ID" value="KFB47377.1"/>
    <property type="molecule type" value="Genomic_DNA"/>
</dbReference>
<evidence type="ECO:0000313" key="4">
    <source>
        <dbReference type="Proteomes" id="UP000030765"/>
    </source>
</evidence>
<reference evidence="3" key="2">
    <citation type="submission" date="2020-05" db="UniProtKB">
        <authorList>
            <consortium name="EnsemblMetazoa"/>
        </authorList>
    </citation>
    <scope>IDENTIFICATION</scope>
</reference>
<feature type="compositionally biased region" description="Low complexity" evidence="1">
    <location>
        <begin position="52"/>
        <end position="70"/>
    </location>
</feature>
<dbReference type="VEuPathDB" id="VectorBase:ASIS001907"/>
<evidence type="ECO:0000313" key="3">
    <source>
        <dbReference type="EnsemblMetazoa" id="ASIC015622-PA"/>
    </source>
</evidence>
<organism evidence="2">
    <name type="scientific">Anopheles sinensis</name>
    <name type="common">Mosquito</name>
    <dbReference type="NCBI Taxonomy" id="74873"/>
    <lineage>
        <taxon>Eukaryota</taxon>
        <taxon>Metazoa</taxon>
        <taxon>Ecdysozoa</taxon>
        <taxon>Arthropoda</taxon>
        <taxon>Hexapoda</taxon>
        <taxon>Insecta</taxon>
        <taxon>Pterygota</taxon>
        <taxon>Neoptera</taxon>
        <taxon>Endopterygota</taxon>
        <taxon>Diptera</taxon>
        <taxon>Nematocera</taxon>
        <taxon>Culicoidea</taxon>
        <taxon>Culicidae</taxon>
        <taxon>Anophelinae</taxon>
        <taxon>Anopheles</taxon>
    </lineage>
</organism>
<proteinExistence type="predicted"/>
<dbReference type="Proteomes" id="UP000030765">
    <property type="component" value="Unassembled WGS sequence"/>
</dbReference>
<sequence length="97" mass="9842">MSSGSESDEYSPPESPPPGPNGGTQQYVTIPLPLMSAQANSNQLVVNGQLTSTSAIPTSTSTATSNSTRTGSDRSSGANSSRRHQTSGGSVKTEAVD</sequence>
<feature type="region of interest" description="Disordered" evidence="1">
    <location>
        <begin position="52"/>
        <end position="97"/>
    </location>
</feature>
<name>A0A084WAY3_ANOSI</name>
<feature type="compositionally biased region" description="Acidic residues" evidence="1">
    <location>
        <begin position="1"/>
        <end position="11"/>
    </location>
</feature>
<reference evidence="2 4" key="1">
    <citation type="journal article" date="2014" name="BMC Genomics">
        <title>Genome sequence of Anopheles sinensis provides insight into genetics basis of mosquito competence for malaria parasites.</title>
        <authorList>
            <person name="Zhou D."/>
            <person name="Zhang D."/>
            <person name="Ding G."/>
            <person name="Shi L."/>
            <person name="Hou Q."/>
            <person name="Ye Y."/>
            <person name="Xu Y."/>
            <person name="Zhou H."/>
            <person name="Xiong C."/>
            <person name="Li S."/>
            <person name="Yu J."/>
            <person name="Hong S."/>
            <person name="Yu X."/>
            <person name="Zou P."/>
            <person name="Chen C."/>
            <person name="Chang X."/>
            <person name="Wang W."/>
            <person name="Lv Y."/>
            <person name="Sun Y."/>
            <person name="Ma L."/>
            <person name="Shen B."/>
            <person name="Zhu C."/>
        </authorList>
    </citation>
    <scope>NUCLEOTIDE SEQUENCE [LARGE SCALE GENOMIC DNA]</scope>
</reference>
<dbReference type="EnsemblMetazoa" id="ASIC015622-RA">
    <property type="protein sequence ID" value="ASIC015622-PA"/>
    <property type="gene ID" value="ASIC015622"/>
</dbReference>
<protein>
    <submittedName>
        <fullName evidence="2 3">Uncharacterized protein</fullName>
    </submittedName>
</protein>
<evidence type="ECO:0000313" key="2">
    <source>
        <dbReference type="EMBL" id="KFB47377.1"/>
    </source>
</evidence>
<dbReference type="AlphaFoldDB" id="A0A084WAY3"/>
<dbReference type="EMBL" id="ATLV01022282">
    <property type="status" value="NOT_ANNOTATED_CDS"/>
    <property type="molecule type" value="Genomic_DNA"/>
</dbReference>
<dbReference type="VEuPathDB" id="VectorBase:ASIC015622"/>
<accession>A0A084WAY3</accession>
<gene>
    <name evidence="2" type="ORF">ZHAS_00015622</name>
</gene>
<feature type="compositionally biased region" description="Polar residues" evidence="1">
    <location>
        <begin position="73"/>
        <end position="90"/>
    </location>
</feature>
<feature type="region of interest" description="Disordered" evidence="1">
    <location>
        <begin position="1"/>
        <end position="34"/>
    </location>
</feature>